<dbReference type="AlphaFoldDB" id="A0A0D2FX26"/>
<name>A0A0D2FX26_9EURO</name>
<dbReference type="GeneID" id="25292939"/>
<dbReference type="VEuPathDB" id="FungiDB:Z518_04868"/>
<reference evidence="1 2" key="1">
    <citation type="submission" date="2015-01" db="EMBL/GenBank/DDBJ databases">
        <title>The Genome Sequence of Rhinocladiella mackenzie CBS 650.93.</title>
        <authorList>
            <consortium name="The Broad Institute Genomics Platform"/>
            <person name="Cuomo C."/>
            <person name="de Hoog S."/>
            <person name="Gorbushina A."/>
            <person name="Stielow B."/>
            <person name="Teixiera M."/>
            <person name="Abouelleil A."/>
            <person name="Chapman S.B."/>
            <person name="Priest M."/>
            <person name="Young S.K."/>
            <person name="Wortman J."/>
            <person name="Nusbaum C."/>
            <person name="Birren B."/>
        </authorList>
    </citation>
    <scope>NUCLEOTIDE SEQUENCE [LARGE SCALE GENOMIC DNA]</scope>
    <source>
        <strain evidence="1 2">CBS 650.93</strain>
    </source>
</reference>
<keyword evidence="2" id="KW-1185">Reference proteome</keyword>
<dbReference type="RefSeq" id="XP_013274028.1">
    <property type="nucleotide sequence ID" value="XM_013418574.1"/>
</dbReference>
<proteinExistence type="predicted"/>
<gene>
    <name evidence="1" type="ORF">Z518_04868</name>
</gene>
<organism evidence="1 2">
    <name type="scientific">Rhinocladiella mackenziei CBS 650.93</name>
    <dbReference type="NCBI Taxonomy" id="1442369"/>
    <lineage>
        <taxon>Eukaryota</taxon>
        <taxon>Fungi</taxon>
        <taxon>Dikarya</taxon>
        <taxon>Ascomycota</taxon>
        <taxon>Pezizomycotina</taxon>
        <taxon>Eurotiomycetes</taxon>
        <taxon>Chaetothyriomycetidae</taxon>
        <taxon>Chaetothyriales</taxon>
        <taxon>Herpotrichiellaceae</taxon>
        <taxon>Rhinocladiella</taxon>
    </lineage>
</organism>
<evidence type="ECO:0000313" key="1">
    <source>
        <dbReference type="EMBL" id="KIX06892.1"/>
    </source>
</evidence>
<evidence type="ECO:0000313" key="2">
    <source>
        <dbReference type="Proteomes" id="UP000053617"/>
    </source>
</evidence>
<protein>
    <submittedName>
        <fullName evidence="1">Uncharacterized protein</fullName>
    </submittedName>
</protein>
<dbReference type="EMBL" id="KN847477">
    <property type="protein sequence ID" value="KIX06892.1"/>
    <property type="molecule type" value="Genomic_DNA"/>
</dbReference>
<dbReference type="Proteomes" id="UP000053617">
    <property type="component" value="Unassembled WGS sequence"/>
</dbReference>
<sequence>MEAKMKKLVRSLFSPKTKPISSPSDSIPPNTHLFFRQCPHTTPPTPRPGKIPPVLQIELLGQSKKDQFQLQGQGQGQVLGVPNGKSTPPAADSDIRQYLTAPPRCLDCTLDLAREKQRTIHEVIGNDIAGCRARIFELTAQLATSTVIDSETAEMLNKEIATQQLRLAEHIQTRHREVRAVWDNVKTEWEGAARGVVRGDGSGEGEERCHFEFEPVPQGPLGVRDGEAEVESEAEESWRVLVIWTPLEEGS</sequence>
<accession>A0A0D2FX26</accession>
<dbReference type="HOGENOM" id="CLU_067852_0_0_1"/>
<dbReference type="OrthoDB" id="4118494at2759"/>